<reference evidence="3 4" key="1">
    <citation type="submission" date="2019-05" db="EMBL/GenBank/DDBJ databases">
        <title>Georgenia *** sp. nov., and Georgenia *** sp. nov., isolated from the intestinal contents of plateau pika (Ochotona curzoniae) in the Qinghai-Tibet plateau of China.</title>
        <authorList>
            <person name="Tian Z."/>
        </authorList>
    </citation>
    <scope>NUCLEOTIDE SEQUENCE [LARGE SCALE GENOMIC DNA]</scope>
    <source>
        <strain evidence="3 4">Z294</strain>
    </source>
</reference>
<dbReference type="SMART" id="SM00240">
    <property type="entry name" value="FHA"/>
    <property type="match status" value="1"/>
</dbReference>
<dbReference type="EMBL" id="CP040899">
    <property type="protein sequence ID" value="QDB79225.1"/>
    <property type="molecule type" value="Genomic_DNA"/>
</dbReference>
<organism evidence="3 4">
    <name type="scientific">Georgenia wutianyii</name>
    <dbReference type="NCBI Taxonomy" id="2585135"/>
    <lineage>
        <taxon>Bacteria</taxon>
        <taxon>Bacillati</taxon>
        <taxon>Actinomycetota</taxon>
        <taxon>Actinomycetes</taxon>
        <taxon>Micrococcales</taxon>
        <taxon>Bogoriellaceae</taxon>
        <taxon>Georgenia</taxon>
    </lineage>
</organism>
<dbReference type="Pfam" id="PF00498">
    <property type="entry name" value="FHA"/>
    <property type="match status" value="1"/>
</dbReference>
<proteinExistence type="predicted"/>
<dbReference type="RefSeq" id="WP_139071722.1">
    <property type="nucleotide sequence ID" value="NZ_CP040899.1"/>
</dbReference>
<name>A0ABX5VRK5_9MICO</name>
<evidence type="ECO:0000313" key="3">
    <source>
        <dbReference type="EMBL" id="QDB79225.1"/>
    </source>
</evidence>
<dbReference type="InterPro" id="IPR008984">
    <property type="entry name" value="SMAD_FHA_dom_sf"/>
</dbReference>
<dbReference type="InterPro" id="IPR000253">
    <property type="entry name" value="FHA_dom"/>
</dbReference>
<evidence type="ECO:0000259" key="2">
    <source>
        <dbReference type="PROSITE" id="PS50006"/>
    </source>
</evidence>
<feature type="domain" description="FHA" evidence="2">
    <location>
        <begin position="69"/>
        <end position="118"/>
    </location>
</feature>
<keyword evidence="1" id="KW-0597">Phosphoprotein</keyword>
<dbReference type="Gene3D" id="2.60.200.20">
    <property type="match status" value="1"/>
</dbReference>
<dbReference type="InterPro" id="IPR050923">
    <property type="entry name" value="Cell_Proc_Reg/RNA_Proc"/>
</dbReference>
<evidence type="ECO:0000313" key="4">
    <source>
        <dbReference type="Proteomes" id="UP000313948"/>
    </source>
</evidence>
<gene>
    <name evidence="3" type="ORF">FE251_07460</name>
</gene>
<dbReference type="SUPFAM" id="SSF49879">
    <property type="entry name" value="SMAD/FHA domain"/>
    <property type="match status" value="1"/>
</dbReference>
<dbReference type="PROSITE" id="PS50006">
    <property type="entry name" value="FHA_DOMAIN"/>
    <property type="match status" value="1"/>
</dbReference>
<sequence length="150" mass="16126">MGTEPEPQDMSRTTARFGAIGATDETLARTDVPPPDLAAVEGLPPGHALLIVQRGPTAGARFLLDTDRTIAGRHPSADIFLDDVTVSRRHAEFVAHEGGYVVRDVGSLNGTYVNRERIDSAVLHAGDEVQIGKYRLTYHPSPNRGDATAQ</sequence>
<dbReference type="PANTHER" id="PTHR23308">
    <property type="entry name" value="NUCLEAR INHIBITOR OF PROTEIN PHOSPHATASE-1"/>
    <property type="match status" value="1"/>
</dbReference>
<dbReference type="Proteomes" id="UP000313948">
    <property type="component" value="Chromosome"/>
</dbReference>
<keyword evidence="4" id="KW-1185">Reference proteome</keyword>
<dbReference type="CDD" id="cd22684">
    <property type="entry name" value="FHA_GarA_OdhI-like"/>
    <property type="match status" value="1"/>
</dbReference>
<accession>A0ABX5VRK5</accession>
<protein>
    <submittedName>
        <fullName evidence="3">FHA domain-containing protein</fullName>
    </submittedName>
</protein>
<evidence type="ECO:0000256" key="1">
    <source>
        <dbReference type="ARBA" id="ARBA00022553"/>
    </source>
</evidence>